<evidence type="ECO:0000313" key="2">
    <source>
        <dbReference type="Proteomes" id="UP000799754"/>
    </source>
</evidence>
<dbReference type="EMBL" id="MU006704">
    <property type="protein sequence ID" value="KAF2631615.1"/>
    <property type="molecule type" value="Genomic_DNA"/>
</dbReference>
<keyword evidence="2" id="KW-1185">Reference proteome</keyword>
<evidence type="ECO:0000313" key="1">
    <source>
        <dbReference type="EMBL" id="KAF2631615.1"/>
    </source>
</evidence>
<reference evidence="1" key="1">
    <citation type="journal article" date="2020" name="Stud. Mycol.">
        <title>101 Dothideomycetes genomes: a test case for predicting lifestyles and emergence of pathogens.</title>
        <authorList>
            <person name="Haridas S."/>
            <person name="Albert R."/>
            <person name="Binder M."/>
            <person name="Bloem J."/>
            <person name="Labutti K."/>
            <person name="Salamov A."/>
            <person name="Andreopoulos B."/>
            <person name="Baker S."/>
            <person name="Barry K."/>
            <person name="Bills G."/>
            <person name="Bluhm B."/>
            <person name="Cannon C."/>
            <person name="Castanera R."/>
            <person name="Culley D."/>
            <person name="Daum C."/>
            <person name="Ezra D."/>
            <person name="Gonzalez J."/>
            <person name="Henrissat B."/>
            <person name="Kuo A."/>
            <person name="Liang C."/>
            <person name="Lipzen A."/>
            <person name="Lutzoni F."/>
            <person name="Magnuson J."/>
            <person name="Mondo S."/>
            <person name="Nolan M."/>
            <person name="Ohm R."/>
            <person name="Pangilinan J."/>
            <person name="Park H.-J."/>
            <person name="Ramirez L."/>
            <person name="Alfaro M."/>
            <person name="Sun H."/>
            <person name="Tritt A."/>
            <person name="Yoshinaga Y."/>
            <person name="Zwiers L.-H."/>
            <person name="Turgeon B."/>
            <person name="Goodwin S."/>
            <person name="Spatafora J."/>
            <person name="Crous P."/>
            <person name="Grigoriev I."/>
        </authorList>
    </citation>
    <scope>NUCLEOTIDE SEQUENCE</scope>
    <source>
        <strain evidence="1">CBS 525.71</strain>
    </source>
</reference>
<organism evidence="1 2">
    <name type="scientific">Macroventuria anomochaeta</name>
    <dbReference type="NCBI Taxonomy" id="301207"/>
    <lineage>
        <taxon>Eukaryota</taxon>
        <taxon>Fungi</taxon>
        <taxon>Dikarya</taxon>
        <taxon>Ascomycota</taxon>
        <taxon>Pezizomycotina</taxon>
        <taxon>Dothideomycetes</taxon>
        <taxon>Pleosporomycetidae</taxon>
        <taxon>Pleosporales</taxon>
        <taxon>Pleosporineae</taxon>
        <taxon>Didymellaceae</taxon>
        <taxon>Macroventuria</taxon>
    </lineage>
</organism>
<dbReference type="Proteomes" id="UP000799754">
    <property type="component" value="Unassembled WGS sequence"/>
</dbReference>
<name>A0ACB6SDD6_9PLEO</name>
<accession>A0ACB6SDD6</accession>
<proteinExistence type="predicted"/>
<sequence>MANRTPSFVSHTIHSHNKHVLLPPFRAYLDRGRGGYAAILRYSYPARTPLPSGRSDLLPIRRYAVQIRERCPPPMDKIQQAATRRRI</sequence>
<comment type="caution">
    <text evidence="1">The sequence shown here is derived from an EMBL/GenBank/DDBJ whole genome shotgun (WGS) entry which is preliminary data.</text>
</comment>
<protein>
    <submittedName>
        <fullName evidence="1">Uncharacterized protein</fullName>
    </submittedName>
</protein>
<gene>
    <name evidence="1" type="ORF">BU25DRAFT_192022</name>
</gene>